<proteinExistence type="predicted"/>
<name>A0ABR1I934_9HYPO</name>
<accession>A0ABR1I934</accession>
<evidence type="ECO:0000313" key="1">
    <source>
        <dbReference type="EMBL" id="KAK7429317.1"/>
    </source>
</evidence>
<comment type="caution">
    <text evidence="1">The sequence shown here is derived from an EMBL/GenBank/DDBJ whole genome shotgun (WGS) entry which is preliminary data.</text>
</comment>
<organism evidence="1 2">
    <name type="scientific">Neonectria magnoliae</name>
    <dbReference type="NCBI Taxonomy" id="2732573"/>
    <lineage>
        <taxon>Eukaryota</taxon>
        <taxon>Fungi</taxon>
        <taxon>Dikarya</taxon>
        <taxon>Ascomycota</taxon>
        <taxon>Pezizomycotina</taxon>
        <taxon>Sordariomycetes</taxon>
        <taxon>Hypocreomycetidae</taxon>
        <taxon>Hypocreales</taxon>
        <taxon>Nectriaceae</taxon>
        <taxon>Neonectria</taxon>
    </lineage>
</organism>
<protein>
    <submittedName>
        <fullName evidence="1">Uncharacterized protein</fullName>
    </submittedName>
</protein>
<dbReference type="Proteomes" id="UP001498421">
    <property type="component" value="Unassembled WGS sequence"/>
</dbReference>
<dbReference type="EMBL" id="JAZAVK010000030">
    <property type="protein sequence ID" value="KAK7429317.1"/>
    <property type="molecule type" value="Genomic_DNA"/>
</dbReference>
<gene>
    <name evidence="1" type="ORF">QQZ08_004129</name>
</gene>
<keyword evidence="2" id="KW-1185">Reference proteome</keyword>
<reference evidence="1 2" key="1">
    <citation type="journal article" date="2025" name="Microbiol. Resour. Announc.">
        <title>Draft genome sequences for Neonectria magnoliae and Neonectria punicea, canker pathogens of Liriodendron tulipifera and Acer saccharum in West Virginia.</title>
        <authorList>
            <person name="Petronek H.M."/>
            <person name="Kasson M.T."/>
            <person name="Metheny A.M."/>
            <person name="Stauder C.M."/>
            <person name="Lovett B."/>
            <person name="Lynch S.C."/>
            <person name="Garnas J.R."/>
            <person name="Kasson L.R."/>
            <person name="Stajich J.E."/>
        </authorList>
    </citation>
    <scope>NUCLEOTIDE SEQUENCE [LARGE SCALE GENOMIC DNA]</scope>
    <source>
        <strain evidence="1 2">NRRL 64651</strain>
    </source>
</reference>
<sequence>MLVPMLEEIEDEFQRSDRAAIRNLEYCRKAMYELEGLTRDMQVQVTAARKGKRTLAKFKVTLKKGVIQQCQERLASTLQLLVLLQQTYLILRAIGGGGF</sequence>
<evidence type="ECO:0000313" key="2">
    <source>
        <dbReference type="Proteomes" id="UP001498421"/>
    </source>
</evidence>